<gene>
    <name evidence="1" type="ORF">GPUH_LOCUS10381</name>
</gene>
<organism evidence="3">
    <name type="scientific">Gongylonema pulchrum</name>
    <dbReference type="NCBI Taxonomy" id="637853"/>
    <lineage>
        <taxon>Eukaryota</taxon>
        <taxon>Metazoa</taxon>
        <taxon>Ecdysozoa</taxon>
        <taxon>Nematoda</taxon>
        <taxon>Chromadorea</taxon>
        <taxon>Rhabditida</taxon>
        <taxon>Spirurina</taxon>
        <taxon>Spiruromorpha</taxon>
        <taxon>Spiruroidea</taxon>
        <taxon>Gongylonematidae</taxon>
        <taxon>Gongylonema</taxon>
    </lineage>
</organism>
<dbReference type="WBParaSite" id="GPUH_0001039401-mRNA-1">
    <property type="protein sequence ID" value="GPUH_0001039401-mRNA-1"/>
    <property type="gene ID" value="GPUH_0001039401"/>
</dbReference>
<dbReference type="OrthoDB" id="5788137at2759"/>
<evidence type="ECO:0000313" key="1">
    <source>
        <dbReference type="EMBL" id="VDN17370.1"/>
    </source>
</evidence>
<sequence length="104" mass="11934">MMCLVSQIALFPPIQDPATFPENCSVFQEFKLPIVAAKWAWLLQELPSFIIPLCYFGASFTNLHIIRAMTLSFFILHYFNRLPFLVELLVNGIAFGTIHTECCY</sequence>
<protein>
    <submittedName>
        <fullName evidence="3">HTTM domain-containing protein</fullName>
    </submittedName>
</protein>
<dbReference type="Proteomes" id="UP000271098">
    <property type="component" value="Unassembled WGS sequence"/>
</dbReference>
<dbReference type="AlphaFoldDB" id="A0A183DNU0"/>
<proteinExistence type="predicted"/>
<evidence type="ECO:0000313" key="2">
    <source>
        <dbReference type="Proteomes" id="UP000271098"/>
    </source>
</evidence>
<reference evidence="3" key="1">
    <citation type="submission" date="2016-06" db="UniProtKB">
        <authorList>
            <consortium name="WormBaseParasite"/>
        </authorList>
    </citation>
    <scope>IDENTIFICATION</scope>
</reference>
<name>A0A183DNU0_9BILA</name>
<evidence type="ECO:0000313" key="3">
    <source>
        <dbReference type="WBParaSite" id="GPUH_0001039401-mRNA-1"/>
    </source>
</evidence>
<reference evidence="1 2" key="2">
    <citation type="submission" date="2018-11" db="EMBL/GenBank/DDBJ databases">
        <authorList>
            <consortium name="Pathogen Informatics"/>
        </authorList>
    </citation>
    <scope>NUCLEOTIDE SEQUENCE [LARGE SCALE GENOMIC DNA]</scope>
</reference>
<accession>A0A183DNU0</accession>
<keyword evidence="2" id="KW-1185">Reference proteome</keyword>
<dbReference type="EMBL" id="UYRT01077950">
    <property type="protein sequence ID" value="VDN17370.1"/>
    <property type="molecule type" value="Genomic_DNA"/>
</dbReference>